<dbReference type="Proteomes" id="UP000320461">
    <property type="component" value="Unassembled WGS sequence"/>
</dbReference>
<dbReference type="OrthoDB" id="3798591at2"/>
<dbReference type="EMBL" id="BJLQ01000066">
    <property type="protein sequence ID" value="GEA85975.1"/>
    <property type="molecule type" value="Genomic_DNA"/>
</dbReference>
<proteinExistence type="predicted"/>
<organism evidence="1 2">
    <name type="scientific">Cellulomonas gelida</name>
    <dbReference type="NCBI Taxonomy" id="1712"/>
    <lineage>
        <taxon>Bacteria</taxon>
        <taxon>Bacillati</taxon>
        <taxon>Actinomycetota</taxon>
        <taxon>Actinomycetes</taxon>
        <taxon>Micrococcales</taxon>
        <taxon>Cellulomonadaceae</taxon>
        <taxon>Cellulomonas</taxon>
    </lineage>
</organism>
<evidence type="ECO:0000313" key="2">
    <source>
        <dbReference type="Proteomes" id="UP000320461"/>
    </source>
</evidence>
<keyword evidence="2" id="KW-1185">Reference proteome</keyword>
<reference evidence="1 2" key="1">
    <citation type="submission" date="2019-06" db="EMBL/GenBank/DDBJ databases">
        <title>Whole genome shotgun sequence of Cellulomonas gelida NBRC 3748.</title>
        <authorList>
            <person name="Hosoyama A."/>
            <person name="Uohara A."/>
            <person name="Ohji S."/>
            <person name="Ichikawa N."/>
        </authorList>
    </citation>
    <scope>NUCLEOTIDE SEQUENCE [LARGE SCALE GENOMIC DNA]</scope>
    <source>
        <strain evidence="1 2">NBRC 3748</strain>
    </source>
</reference>
<protein>
    <submittedName>
        <fullName evidence="1">Uncharacterized protein</fullName>
    </submittedName>
</protein>
<gene>
    <name evidence="1" type="ORF">CGE01nite_32260</name>
</gene>
<accession>A0A4Y3KS14</accession>
<dbReference type="AlphaFoldDB" id="A0A4Y3KS14"/>
<evidence type="ECO:0000313" key="1">
    <source>
        <dbReference type="EMBL" id="GEA85975.1"/>
    </source>
</evidence>
<dbReference type="RefSeq" id="WP_141371733.1">
    <property type="nucleotide sequence ID" value="NZ_BJLQ01000066.1"/>
</dbReference>
<sequence length="119" mass="12905">MSDQRFIDVAPAAYAALGPVLASLGGETARVLDAQARRALVIRDVPGRMIDLEVPVGSQPCDCSDGPLPVRAAVVRQGGQLVGELLVWVRDGWLVGLEQAWFTDEPPERWPLGEELVFQ</sequence>
<comment type="caution">
    <text evidence="1">The sequence shown here is derived from an EMBL/GenBank/DDBJ whole genome shotgun (WGS) entry which is preliminary data.</text>
</comment>
<name>A0A4Y3KS14_9CELL</name>